<evidence type="ECO:0000313" key="12">
    <source>
        <dbReference type="EMBL" id="KAJ8389942.1"/>
    </source>
</evidence>
<dbReference type="AlphaFoldDB" id="A0AAD7RT97"/>
<evidence type="ECO:0000256" key="9">
    <source>
        <dbReference type="ARBA" id="ARBA00022824"/>
    </source>
</evidence>
<evidence type="ECO:0000313" key="13">
    <source>
        <dbReference type="Proteomes" id="UP001221898"/>
    </source>
</evidence>
<dbReference type="EMBL" id="JAINUG010000176">
    <property type="protein sequence ID" value="KAJ8389942.1"/>
    <property type="molecule type" value="Genomic_DNA"/>
</dbReference>
<comment type="subcellular location">
    <subcellularLocation>
        <location evidence="1">Cell membrane</location>
        <topology evidence="1">Single-pass type II membrane protein</topology>
    </subcellularLocation>
    <subcellularLocation>
        <location evidence="3">Endoplasmic reticulum membrane</location>
        <topology evidence="3">Single-pass type II membrane protein</topology>
    </subcellularLocation>
    <subcellularLocation>
        <location evidence="2">Secreted</location>
        <location evidence="2">Extracellular exosome</location>
    </subcellularLocation>
</comment>
<evidence type="ECO:0000256" key="8">
    <source>
        <dbReference type="ARBA" id="ARBA00022692"/>
    </source>
</evidence>
<keyword evidence="10" id="KW-1133">Transmembrane helix</keyword>
<keyword evidence="9" id="KW-0256">Endoplasmic reticulum</keyword>
<keyword evidence="7" id="KW-0964">Secreted</keyword>
<accession>A0AAD7RT97</accession>
<evidence type="ECO:0000256" key="3">
    <source>
        <dbReference type="ARBA" id="ARBA00004648"/>
    </source>
</evidence>
<evidence type="ECO:0000256" key="1">
    <source>
        <dbReference type="ARBA" id="ARBA00004401"/>
    </source>
</evidence>
<protein>
    <recommendedName>
        <fullName evidence="5">Transmembrane protein 98</fullName>
    </recommendedName>
</protein>
<organism evidence="12 13">
    <name type="scientific">Aldrovandia affinis</name>
    <dbReference type="NCBI Taxonomy" id="143900"/>
    <lineage>
        <taxon>Eukaryota</taxon>
        <taxon>Metazoa</taxon>
        <taxon>Chordata</taxon>
        <taxon>Craniata</taxon>
        <taxon>Vertebrata</taxon>
        <taxon>Euteleostomi</taxon>
        <taxon>Actinopterygii</taxon>
        <taxon>Neopterygii</taxon>
        <taxon>Teleostei</taxon>
        <taxon>Notacanthiformes</taxon>
        <taxon>Halosauridae</taxon>
        <taxon>Aldrovandia</taxon>
    </lineage>
</organism>
<evidence type="ECO:0000256" key="6">
    <source>
        <dbReference type="ARBA" id="ARBA00022475"/>
    </source>
</evidence>
<dbReference type="GO" id="GO:0005886">
    <property type="term" value="C:plasma membrane"/>
    <property type="evidence" value="ECO:0007669"/>
    <property type="project" value="UniProtKB-SubCell"/>
</dbReference>
<keyword evidence="6" id="KW-1003">Cell membrane</keyword>
<dbReference type="InterPro" id="IPR029668">
    <property type="entry name" value="TMEM98"/>
</dbReference>
<dbReference type="PANTHER" id="PTHR32510:SF3">
    <property type="entry name" value="TRANSMEMBRANE PROTEIN 98"/>
    <property type="match status" value="1"/>
</dbReference>
<comment type="similarity">
    <text evidence="4">Belongs to the TMEM98 family.</text>
</comment>
<name>A0AAD7RT97_9TELE</name>
<dbReference type="Proteomes" id="UP001221898">
    <property type="component" value="Unassembled WGS sequence"/>
</dbReference>
<dbReference type="PANTHER" id="PTHR32510">
    <property type="entry name" value="TRANSMEMBRANE PROTEIN 98"/>
    <property type="match status" value="1"/>
</dbReference>
<evidence type="ECO:0000256" key="4">
    <source>
        <dbReference type="ARBA" id="ARBA00011024"/>
    </source>
</evidence>
<evidence type="ECO:0000256" key="5">
    <source>
        <dbReference type="ARBA" id="ARBA00014380"/>
    </source>
</evidence>
<evidence type="ECO:0000256" key="2">
    <source>
        <dbReference type="ARBA" id="ARBA00004550"/>
    </source>
</evidence>
<evidence type="ECO:0000256" key="7">
    <source>
        <dbReference type="ARBA" id="ARBA00022525"/>
    </source>
</evidence>
<dbReference type="GO" id="GO:0005576">
    <property type="term" value="C:extracellular region"/>
    <property type="evidence" value="ECO:0007669"/>
    <property type="project" value="UniProtKB-SubCell"/>
</dbReference>
<gene>
    <name evidence="12" type="ORF">AAFF_G00112270</name>
</gene>
<keyword evidence="13" id="KW-1185">Reference proteome</keyword>
<dbReference type="GO" id="GO:0005789">
    <property type="term" value="C:endoplasmic reticulum membrane"/>
    <property type="evidence" value="ECO:0007669"/>
    <property type="project" value="UniProtKB-SubCell"/>
</dbReference>
<evidence type="ECO:0000256" key="11">
    <source>
        <dbReference type="ARBA" id="ARBA00023136"/>
    </source>
</evidence>
<proteinExistence type="inferred from homology"/>
<keyword evidence="11" id="KW-0472">Membrane</keyword>
<reference evidence="12" key="1">
    <citation type="journal article" date="2023" name="Science">
        <title>Genome structures resolve the early diversification of teleost fishes.</title>
        <authorList>
            <person name="Parey E."/>
            <person name="Louis A."/>
            <person name="Montfort J."/>
            <person name="Bouchez O."/>
            <person name="Roques C."/>
            <person name="Iampietro C."/>
            <person name="Lluch J."/>
            <person name="Castinel A."/>
            <person name="Donnadieu C."/>
            <person name="Desvignes T."/>
            <person name="Floi Bucao C."/>
            <person name="Jouanno E."/>
            <person name="Wen M."/>
            <person name="Mejri S."/>
            <person name="Dirks R."/>
            <person name="Jansen H."/>
            <person name="Henkel C."/>
            <person name="Chen W.J."/>
            <person name="Zahm M."/>
            <person name="Cabau C."/>
            <person name="Klopp C."/>
            <person name="Thompson A.W."/>
            <person name="Robinson-Rechavi M."/>
            <person name="Braasch I."/>
            <person name="Lecointre G."/>
            <person name="Bobe J."/>
            <person name="Postlethwait J.H."/>
            <person name="Berthelot C."/>
            <person name="Roest Crollius H."/>
            <person name="Guiguen Y."/>
        </authorList>
    </citation>
    <scope>NUCLEOTIDE SEQUENCE</scope>
    <source>
        <strain evidence="12">NC1722</strain>
    </source>
</reference>
<comment type="caution">
    <text evidence="12">The sequence shown here is derived from an EMBL/GenBank/DDBJ whole genome shotgun (WGS) entry which is preliminary data.</text>
</comment>
<keyword evidence="8" id="KW-0812">Transmembrane</keyword>
<sequence>METQSEASELELDDVVITNPHIKAILRNEDWIEDASVDDVVRSMYPPLDPVLLDARQLYLKAIKGL</sequence>
<evidence type="ECO:0000256" key="10">
    <source>
        <dbReference type="ARBA" id="ARBA00022989"/>
    </source>
</evidence>